<dbReference type="Gene3D" id="3.30.870.30">
    <property type="entry name" value="MITD, C-terminal phospholipase D-like domain"/>
    <property type="match status" value="1"/>
</dbReference>
<evidence type="ECO:0000256" key="1">
    <source>
        <dbReference type="SAM" id="MobiDB-lite"/>
    </source>
</evidence>
<dbReference type="AlphaFoldDB" id="A0A5C6S3M2"/>
<protein>
    <submittedName>
        <fullName evidence="4">BREX system Lon protease-like protein BrxL</fullName>
    </submittedName>
</protein>
<dbReference type="NCBIfam" id="TIGR02688">
    <property type="entry name" value="BREX system Lon protease-like protein BrxL"/>
    <property type="match status" value="1"/>
</dbReference>
<dbReference type="OrthoDB" id="5297084at2"/>
<evidence type="ECO:0000313" key="4">
    <source>
        <dbReference type="EMBL" id="TXB68420.1"/>
    </source>
</evidence>
<dbReference type="InterPro" id="IPR014061">
    <property type="entry name" value="BrxL-like"/>
</dbReference>
<dbReference type="InterPro" id="IPR046838">
    <property type="entry name" value="BrxL_N"/>
</dbReference>
<gene>
    <name evidence="4" type="primary">brxL</name>
    <name evidence="4" type="ORF">FRY97_02820</name>
</gene>
<keyword evidence="4" id="KW-0378">Hydrolase</keyword>
<accession>A0A5C6S3M2</accession>
<dbReference type="InterPro" id="IPR038113">
    <property type="entry name" value="MITD1_C_sf"/>
</dbReference>
<dbReference type="Pfam" id="PF20442">
    <property type="entry name" value="BrxL_N"/>
    <property type="match status" value="1"/>
</dbReference>
<proteinExistence type="predicted"/>
<evidence type="ECO:0000259" key="3">
    <source>
        <dbReference type="Pfam" id="PF20442"/>
    </source>
</evidence>
<dbReference type="GO" id="GO:0008233">
    <property type="term" value="F:peptidase activity"/>
    <property type="evidence" value="ECO:0007669"/>
    <property type="project" value="UniProtKB-KW"/>
</dbReference>
<feature type="domain" description="BREX system Lon protease-like BrxL N-terminal" evidence="3">
    <location>
        <begin position="10"/>
        <end position="141"/>
    </location>
</feature>
<dbReference type="Pfam" id="PF16565">
    <property type="entry name" value="MIT_C"/>
    <property type="match status" value="1"/>
</dbReference>
<dbReference type="GO" id="GO:0006508">
    <property type="term" value="P:proteolysis"/>
    <property type="evidence" value="ECO:0007669"/>
    <property type="project" value="UniProtKB-KW"/>
</dbReference>
<sequence length="677" mass="78318">MPTLDEKINEHFPGRVVRKDLTAKVKGNAVVPTYVLEYLLGQYCATDDEASIEKGVENVRKIINRHYVHREEAELVKSTIRDKGNYRIIDRITVALNDRRDVHEASFTNLGLRKVVISDDWVRKFPKLLTGGVWCLIDMAYFPSDERDATPWLIEKVKPIQLSNFDFEQYKQQRARFTTEEWAGFLMQSIGFNPEHFGQRNKLLQLTRLIPFCERNYNLIELGPKGTGKSHIFSEFSPHGMLISGGEVTAAKLFVNNSTGQIGLVGYWDSVAFDEFAGPDKRIPKGLVDIMKNYMANQSFSRGRESMGAEASMSFIGNTKRSVAYMLKHSDLFEQLPPAYYDTAFLDRLHSYLPGWEVEIIRGEMFTQGFGFVVDYLAEVLRYMRTLDYSDAYNAYFKLDDTITTRDKVAIQKTFSGLMKVLYPHQSCTKEEVKELLEFAIESRRRVKLQLMKMDETFREREVRFAYKDLETGKRVEVFTLEELQYNLVRQMSEEEEETTTAEDQAAPGKAPSAPEPEEQHIVIKENQKGISYQRLFAPYLKGATEIHLIDPYLRKFHQVKNLMEFCEMLYRIKPVGDEIRLKVFTNAESGEKQEADSLLIQVQTHLQGTGIDMDYEIEPQGTQHARSIETDTGWKILLDRGLDIFQRYDYKDAFNLANALQEERMCKGFEVTYVRV</sequence>
<name>A0A5C6S3M2_9BACT</name>
<feature type="domain" description="MITD1 C-terminal phospholipase D-like" evidence="2">
    <location>
        <begin position="530"/>
        <end position="676"/>
    </location>
</feature>
<dbReference type="InterPro" id="IPR032341">
    <property type="entry name" value="MITD1_C"/>
</dbReference>
<keyword evidence="4" id="KW-0645">Protease</keyword>
<keyword evidence="5" id="KW-1185">Reference proteome</keyword>
<reference evidence="4 5" key="1">
    <citation type="submission" date="2019-08" db="EMBL/GenBank/DDBJ databases">
        <title>Genome of Phaeodactylibacter luteus.</title>
        <authorList>
            <person name="Bowman J.P."/>
        </authorList>
    </citation>
    <scope>NUCLEOTIDE SEQUENCE [LARGE SCALE GENOMIC DNA]</scope>
    <source>
        <strain evidence="4 5">KCTC 42180</strain>
    </source>
</reference>
<comment type="caution">
    <text evidence="4">The sequence shown here is derived from an EMBL/GenBank/DDBJ whole genome shotgun (WGS) entry which is preliminary data.</text>
</comment>
<evidence type="ECO:0000313" key="5">
    <source>
        <dbReference type="Proteomes" id="UP000321580"/>
    </source>
</evidence>
<organism evidence="4 5">
    <name type="scientific">Phaeodactylibacter luteus</name>
    <dbReference type="NCBI Taxonomy" id="1564516"/>
    <lineage>
        <taxon>Bacteria</taxon>
        <taxon>Pseudomonadati</taxon>
        <taxon>Bacteroidota</taxon>
        <taxon>Saprospiria</taxon>
        <taxon>Saprospirales</taxon>
        <taxon>Haliscomenobacteraceae</taxon>
        <taxon>Phaeodactylibacter</taxon>
    </lineage>
</organism>
<feature type="region of interest" description="Disordered" evidence="1">
    <location>
        <begin position="492"/>
        <end position="517"/>
    </location>
</feature>
<evidence type="ECO:0000259" key="2">
    <source>
        <dbReference type="Pfam" id="PF16565"/>
    </source>
</evidence>
<dbReference type="Proteomes" id="UP000321580">
    <property type="component" value="Unassembled WGS sequence"/>
</dbReference>
<dbReference type="EMBL" id="VOOR01000004">
    <property type="protein sequence ID" value="TXB68420.1"/>
    <property type="molecule type" value="Genomic_DNA"/>
</dbReference>
<dbReference type="Pfam" id="PF13337">
    <property type="entry name" value="BrxL_ATPase"/>
    <property type="match status" value="1"/>
</dbReference>